<proteinExistence type="predicted"/>
<evidence type="ECO:0000256" key="1">
    <source>
        <dbReference type="SAM" id="Phobius"/>
    </source>
</evidence>
<reference evidence="2" key="1">
    <citation type="submission" date="2019-09" db="EMBL/GenBank/DDBJ databases">
        <authorList>
            <person name="Zhang L."/>
        </authorList>
    </citation>
    <scope>NUCLEOTIDE SEQUENCE</scope>
</reference>
<name>A0A5K1EYN1_9MAGN</name>
<keyword evidence="1" id="KW-0812">Transmembrane</keyword>
<organism evidence="2">
    <name type="scientific">Nymphaea colorata</name>
    <name type="common">pocket water lily</name>
    <dbReference type="NCBI Taxonomy" id="210225"/>
    <lineage>
        <taxon>Eukaryota</taxon>
        <taxon>Viridiplantae</taxon>
        <taxon>Streptophyta</taxon>
        <taxon>Embryophyta</taxon>
        <taxon>Tracheophyta</taxon>
        <taxon>Spermatophyta</taxon>
        <taxon>Magnoliopsida</taxon>
        <taxon>Nymphaeales</taxon>
        <taxon>Nymphaeaceae</taxon>
        <taxon>Nymphaea</taxon>
    </lineage>
</organism>
<feature type="transmembrane region" description="Helical" evidence="1">
    <location>
        <begin position="26"/>
        <end position="51"/>
    </location>
</feature>
<evidence type="ECO:0000313" key="2">
    <source>
        <dbReference type="EMBL" id="VVW55889.1"/>
    </source>
</evidence>
<protein>
    <submittedName>
        <fullName evidence="2">Uncharacterized protein</fullName>
    </submittedName>
</protein>
<sequence>MNNSMGGQFLRSTAALTSATSLGDSIILIVALCFHSVFEGIAIGVAGKYLVL</sequence>
<keyword evidence="1" id="KW-0472">Membrane</keyword>
<gene>
    <name evidence="2" type="ORF">NYM_LOCUS23765</name>
</gene>
<keyword evidence="1" id="KW-1133">Transmembrane helix</keyword>
<dbReference type="EMBL" id="LR721785">
    <property type="protein sequence ID" value="VVW55889.1"/>
    <property type="molecule type" value="Genomic_DNA"/>
</dbReference>
<dbReference type="AlphaFoldDB" id="A0A5K1EYN1"/>
<accession>A0A5K1EYN1</accession>